<evidence type="ECO:0000313" key="2">
    <source>
        <dbReference type="EMBL" id="MBE1506590.1"/>
    </source>
</evidence>
<protein>
    <submittedName>
        <fullName evidence="2">Uncharacterized membrane protein YhaH (DUF805 family)</fullName>
    </submittedName>
</protein>
<sequence length="148" mass="16557">MGFKESVRTVLTQKYITFSGRASRSEYWWFQLFFWAVLIVLFALYVVVSDVARGPDESPSISNVVVVVMGLFILATFLPHTALQIRRFHDRNTSGWLYLAALILSFIPLLGRGVIGGIIALSSFKGTVGPNKYGPDPLRPEMRAEVFA</sequence>
<dbReference type="Pfam" id="PF05656">
    <property type="entry name" value="DUF805"/>
    <property type="match status" value="1"/>
</dbReference>
<reference evidence="2 3" key="1">
    <citation type="submission" date="2020-10" db="EMBL/GenBank/DDBJ databases">
        <title>Sequencing the genomes of 1000 actinobacteria strains.</title>
        <authorList>
            <person name="Klenk H.-P."/>
        </authorList>
    </citation>
    <scope>NUCLEOTIDE SEQUENCE [LARGE SCALE GENOMIC DNA]</scope>
    <source>
        <strain evidence="2 3">DSM 7307</strain>
    </source>
</reference>
<proteinExistence type="predicted"/>
<keyword evidence="1" id="KW-1133">Transmembrane helix</keyword>
<gene>
    <name evidence="2" type="ORF">H4W29_003771</name>
</gene>
<dbReference type="InterPro" id="IPR008523">
    <property type="entry name" value="DUF805"/>
</dbReference>
<organism evidence="2 3">
    <name type="scientific">Rhizobium viscosum</name>
    <name type="common">Arthrobacter viscosus</name>
    <dbReference type="NCBI Taxonomy" id="1673"/>
    <lineage>
        <taxon>Bacteria</taxon>
        <taxon>Pseudomonadati</taxon>
        <taxon>Pseudomonadota</taxon>
        <taxon>Alphaproteobacteria</taxon>
        <taxon>Hyphomicrobiales</taxon>
        <taxon>Rhizobiaceae</taxon>
        <taxon>Rhizobium/Agrobacterium group</taxon>
        <taxon>Rhizobium</taxon>
    </lineage>
</organism>
<evidence type="ECO:0000256" key="1">
    <source>
        <dbReference type="SAM" id="Phobius"/>
    </source>
</evidence>
<keyword evidence="3" id="KW-1185">Reference proteome</keyword>
<evidence type="ECO:0000313" key="3">
    <source>
        <dbReference type="Proteomes" id="UP000620262"/>
    </source>
</evidence>
<feature type="transmembrane region" description="Helical" evidence="1">
    <location>
        <begin position="95"/>
        <end position="121"/>
    </location>
</feature>
<dbReference type="PANTHER" id="PTHR34980">
    <property type="entry name" value="INNER MEMBRANE PROTEIN-RELATED-RELATED"/>
    <property type="match status" value="1"/>
</dbReference>
<dbReference type="EMBL" id="JADBEC010000001">
    <property type="protein sequence ID" value="MBE1506590.1"/>
    <property type="molecule type" value="Genomic_DNA"/>
</dbReference>
<dbReference type="RefSeq" id="WP_192730277.1">
    <property type="nucleotide sequence ID" value="NZ_BAAAVL010000018.1"/>
</dbReference>
<dbReference type="PANTHER" id="PTHR34980:SF2">
    <property type="entry name" value="INNER MEMBRANE PROTEIN YHAH-RELATED"/>
    <property type="match status" value="1"/>
</dbReference>
<accession>A0ABR9IU07</accession>
<keyword evidence="1" id="KW-0472">Membrane</keyword>
<dbReference type="Proteomes" id="UP000620262">
    <property type="component" value="Unassembled WGS sequence"/>
</dbReference>
<comment type="caution">
    <text evidence="2">The sequence shown here is derived from an EMBL/GenBank/DDBJ whole genome shotgun (WGS) entry which is preliminary data.</text>
</comment>
<name>A0ABR9IU07_RHIVS</name>
<keyword evidence="1" id="KW-0812">Transmembrane</keyword>
<feature type="transmembrane region" description="Helical" evidence="1">
    <location>
        <begin position="27"/>
        <end position="48"/>
    </location>
</feature>
<feature type="transmembrane region" description="Helical" evidence="1">
    <location>
        <begin position="60"/>
        <end position="83"/>
    </location>
</feature>